<name>A0A543B3M3_9ACTN</name>
<dbReference type="Proteomes" id="UP000317043">
    <property type="component" value="Unassembled WGS sequence"/>
</dbReference>
<evidence type="ECO:0000313" key="3">
    <source>
        <dbReference type="Proteomes" id="UP000317043"/>
    </source>
</evidence>
<organism evidence="2 3">
    <name type="scientific">Stackebrandtia endophytica</name>
    <dbReference type="NCBI Taxonomy" id="1496996"/>
    <lineage>
        <taxon>Bacteria</taxon>
        <taxon>Bacillati</taxon>
        <taxon>Actinomycetota</taxon>
        <taxon>Actinomycetes</taxon>
        <taxon>Glycomycetales</taxon>
        <taxon>Glycomycetaceae</taxon>
        <taxon>Stackebrandtia</taxon>
    </lineage>
</organism>
<keyword evidence="1" id="KW-0812">Transmembrane</keyword>
<keyword evidence="1" id="KW-0472">Membrane</keyword>
<comment type="caution">
    <text evidence="2">The sequence shown here is derived from an EMBL/GenBank/DDBJ whole genome shotgun (WGS) entry which is preliminary data.</text>
</comment>
<dbReference type="OrthoDB" id="4422940at2"/>
<dbReference type="AlphaFoldDB" id="A0A543B3M3"/>
<sequence>MTVKLVLTPLILATGGLIIWLARAAAKGRLGRNPFAGIRTPTTMASDEAWRTAHVAARVPTEIGGWCAIGATVVMILAPWIWLVFAATIIAATLLTACVAYGAVRGGRAARSLED</sequence>
<evidence type="ECO:0000256" key="1">
    <source>
        <dbReference type="SAM" id="Phobius"/>
    </source>
</evidence>
<dbReference type="EMBL" id="VFOW01000001">
    <property type="protein sequence ID" value="TQL79438.1"/>
    <property type="molecule type" value="Genomic_DNA"/>
</dbReference>
<dbReference type="Pfam" id="PF13630">
    <property type="entry name" value="SdpI"/>
    <property type="match status" value="1"/>
</dbReference>
<keyword evidence="1" id="KW-1133">Transmembrane helix</keyword>
<proteinExistence type="predicted"/>
<dbReference type="InterPro" id="IPR025962">
    <property type="entry name" value="SdpI/YhfL"/>
</dbReference>
<feature type="transmembrane region" description="Helical" evidence="1">
    <location>
        <begin position="80"/>
        <end position="104"/>
    </location>
</feature>
<evidence type="ECO:0000313" key="2">
    <source>
        <dbReference type="EMBL" id="TQL79438.1"/>
    </source>
</evidence>
<reference evidence="2 3" key="1">
    <citation type="submission" date="2019-06" db="EMBL/GenBank/DDBJ databases">
        <title>Sequencing the genomes of 1000 actinobacteria strains.</title>
        <authorList>
            <person name="Klenk H.-P."/>
        </authorList>
    </citation>
    <scope>NUCLEOTIDE SEQUENCE [LARGE SCALE GENOMIC DNA]</scope>
    <source>
        <strain evidence="2 3">DSM 45928</strain>
    </source>
</reference>
<keyword evidence="3" id="KW-1185">Reference proteome</keyword>
<accession>A0A543B3M3</accession>
<gene>
    <name evidence="2" type="ORF">FB566_5044</name>
</gene>
<dbReference type="InParanoid" id="A0A543B3M3"/>
<protein>
    <submittedName>
        <fullName evidence="2">SdpI/YhfL family protein</fullName>
    </submittedName>
</protein>